<dbReference type="InterPro" id="IPR003593">
    <property type="entry name" value="AAA+_ATPase"/>
</dbReference>
<feature type="domain" description="AAA+ ATPase" evidence="8">
    <location>
        <begin position="256"/>
        <end position="391"/>
    </location>
</feature>
<dbReference type="RefSeq" id="YP_009297066.1">
    <property type="nucleotide sequence ID" value="NC_031174.1"/>
</dbReference>
<dbReference type="Pfam" id="PF17862">
    <property type="entry name" value="AAA_lid_3"/>
    <property type="match status" value="1"/>
</dbReference>
<dbReference type="PANTHER" id="PTHR42960">
    <property type="entry name" value="YCF46 PROTEIN"/>
    <property type="match status" value="1"/>
</dbReference>
<evidence type="ECO:0000256" key="3">
    <source>
        <dbReference type="ARBA" id="ARBA00022640"/>
    </source>
</evidence>
<evidence type="ECO:0000256" key="4">
    <source>
        <dbReference type="ARBA" id="ARBA00022741"/>
    </source>
</evidence>
<dbReference type="SUPFAM" id="SSF52540">
    <property type="entry name" value="P-loop containing nucleoside triphosphate hydrolases"/>
    <property type="match status" value="1"/>
</dbReference>
<dbReference type="GO" id="GO:0009507">
    <property type="term" value="C:chloroplast"/>
    <property type="evidence" value="ECO:0007669"/>
    <property type="project" value="UniProtKB-SubCell"/>
</dbReference>
<comment type="similarity">
    <text evidence="6">Belongs to the AAA ATPase family. Highly divergent.</text>
</comment>
<dbReference type="Gene3D" id="1.10.8.60">
    <property type="match status" value="1"/>
</dbReference>
<name>A0A1C9CDF1_CERJP</name>
<keyword evidence="5" id="KW-0067">ATP-binding</keyword>
<keyword evidence="4" id="KW-0547">Nucleotide-binding</keyword>
<dbReference type="InterPro" id="IPR003959">
    <property type="entry name" value="ATPase_AAA_core"/>
</dbReference>
<dbReference type="SMART" id="SM00382">
    <property type="entry name" value="AAA"/>
    <property type="match status" value="1"/>
</dbReference>
<dbReference type="GO" id="GO:0016887">
    <property type="term" value="F:ATP hydrolysis activity"/>
    <property type="evidence" value="ECO:0007669"/>
    <property type="project" value="InterPro"/>
</dbReference>
<dbReference type="AlphaFoldDB" id="A0A1C9CDF1"/>
<accession>A0A1C9CDF1</accession>
<dbReference type="EMBL" id="KX284719">
    <property type="protein sequence ID" value="AOM66409.1"/>
    <property type="molecule type" value="Genomic_DNA"/>
</dbReference>
<dbReference type="InterPro" id="IPR041569">
    <property type="entry name" value="AAA_lid_3"/>
</dbReference>
<keyword evidence="3 9" id="KW-0934">Plastid</keyword>
<comment type="subcellular location">
    <subcellularLocation>
        <location evidence="1">Plastid</location>
        <location evidence="1">Chloroplast</location>
    </subcellularLocation>
</comment>
<evidence type="ECO:0000256" key="6">
    <source>
        <dbReference type="ARBA" id="ARBA00038088"/>
    </source>
</evidence>
<reference evidence="9" key="1">
    <citation type="journal article" date="2016" name="BMC Biol.">
        <title>Parallel evolution of highly conserved plastid genome architecture in red seaweeds and seed plants.</title>
        <authorList>
            <person name="Lee J."/>
            <person name="Cho C.H."/>
            <person name="Park S.I."/>
            <person name="Choi J.W."/>
            <person name="Song H.S."/>
            <person name="West J.A."/>
            <person name="Bhattacharya D."/>
            <person name="Yoon H.S."/>
        </authorList>
    </citation>
    <scope>NUCLEOTIDE SEQUENCE</scope>
</reference>
<dbReference type="Gene3D" id="3.40.50.300">
    <property type="entry name" value="P-loop containing nucleotide triphosphate hydrolases"/>
    <property type="match status" value="1"/>
</dbReference>
<evidence type="ECO:0000256" key="2">
    <source>
        <dbReference type="ARBA" id="ARBA00022528"/>
    </source>
</evidence>
<dbReference type="GO" id="GO:0005524">
    <property type="term" value="F:ATP binding"/>
    <property type="evidence" value="ECO:0007669"/>
    <property type="project" value="UniProtKB-KW"/>
</dbReference>
<organism evidence="9">
    <name type="scientific">Ceramothamnion japonicum</name>
    <name type="common">Red alga</name>
    <name type="synonym">Ceramium japonicum</name>
    <dbReference type="NCBI Taxonomy" id="218448"/>
    <lineage>
        <taxon>Eukaryota</taxon>
        <taxon>Rhodophyta</taxon>
        <taxon>Florideophyceae</taxon>
        <taxon>Rhodymeniophycidae</taxon>
        <taxon>Ceramiales</taxon>
        <taxon>Ceramiaceae</taxon>
        <taxon>Ceramothamnion</taxon>
    </lineage>
</organism>
<dbReference type="Pfam" id="PF00004">
    <property type="entry name" value="AAA"/>
    <property type="match status" value="1"/>
</dbReference>
<dbReference type="InterPro" id="IPR052381">
    <property type="entry name" value="AAA_domain_protein"/>
</dbReference>
<protein>
    <recommendedName>
        <fullName evidence="7">Uncharacterized AAA domain-containing protein ycf46</fullName>
    </recommendedName>
</protein>
<proteinExistence type="inferred from homology"/>
<dbReference type="GeneID" id="29073513"/>
<sequence length="487" mass="56520">MNFEKELILLISSKSSVIYIITDEEKRLEQALEKISKKLFTTQLSSWDFMNGYKGSPSQSKQAFKNPIEAIEIIENNTSKTPKLFLLKDFHFFLNDSSIIRKIKNTSQIIQNTNNYIIISANLTQIPTSLYEYVNIIYFPLPNHQEIKIEIQTILKLAKINNIQYLNTLSNAYKGFSIDKIRESLSRILISQISISKSIKQIEYEKRKIIQKTNILDFYPNTYNFKEIGGLYNLKYWLKKRKYIFSKNAKTYGLSNPRGILLVGIQGTGKSLSAKAISKEWNIPLLKLDIGKIFTSLMGESEIRMRQAIEISEKCAPCILWIDEIDKAFNKNISSNDNNTNNRVLASLLTWLAEKKTYVFIVATTNTLSGLPTEIIRKGRFDEIFFLDLPKYQERVQILTIHLKKIRPLSWFKYDIEYLSKITQKFSGAEIEQVIAEAMYNSFYENREFTTQDIIHAIEQTIPISFVDKENISKLQEWAYSGKVRIA</sequence>
<dbReference type="InterPro" id="IPR027417">
    <property type="entry name" value="P-loop_NTPase"/>
</dbReference>
<dbReference type="PANTHER" id="PTHR42960:SF1">
    <property type="entry name" value="YCF46 PROTEIN"/>
    <property type="match status" value="1"/>
</dbReference>
<evidence type="ECO:0000256" key="7">
    <source>
        <dbReference type="ARBA" id="ARBA00040480"/>
    </source>
</evidence>
<evidence type="ECO:0000256" key="5">
    <source>
        <dbReference type="ARBA" id="ARBA00022840"/>
    </source>
</evidence>
<gene>
    <name evidence="9" type="primary">ycf46</name>
    <name evidence="9" type="ORF">Ceram_133</name>
</gene>
<evidence type="ECO:0000313" key="9">
    <source>
        <dbReference type="EMBL" id="AOM66409.1"/>
    </source>
</evidence>
<keyword evidence="2" id="KW-0150">Chloroplast</keyword>
<geneLocation type="plastid" evidence="9"/>
<evidence type="ECO:0000256" key="1">
    <source>
        <dbReference type="ARBA" id="ARBA00004229"/>
    </source>
</evidence>
<evidence type="ECO:0000259" key="8">
    <source>
        <dbReference type="SMART" id="SM00382"/>
    </source>
</evidence>